<protein>
    <submittedName>
        <fullName evidence="1">Uncharacterized protein</fullName>
    </submittedName>
</protein>
<name>A0A5S5DM67_9FLAO</name>
<dbReference type="EMBL" id="VNIA01000007">
    <property type="protein sequence ID" value="TYP96478.1"/>
    <property type="molecule type" value="Genomic_DNA"/>
</dbReference>
<reference evidence="1 2" key="1">
    <citation type="submission" date="2019-07" db="EMBL/GenBank/DDBJ databases">
        <title>Genomic Encyclopedia of Type Strains, Phase IV (KMG-IV): sequencing the most valuable type-strain genomes for metagenomic binning, comparative biology and taxonomic classification.</title>
        <authorList>
            <person name="Goeker M."/>
        </authorList>
    </citation>
    <scope>NUCLEOTIDE SEQUENCE [LARGE SCALE GENOMIC DNA]</scope>
    <source>
        <strain evidence="1 2">DSM 18961</strain>
    </source>
</reference>
<dbReference type="RefSeq" id="WP_148871123.1">
    <property type="nucleotide sequence ID" value="NZ_VNIA01000007.1"/>
</dbReference>
<sequence>MFEANENLVKILLSNGFIDTTSGVDKTKGKRTFKLLKNSKKKIHFDNINIRVLNSNKGFESKSVLSEEDLKAILLYFKLSSSDFKELNSDNILEFNEANERIKSLRREYLRLQATDGNLLRRVKLERIIELYDSFKFN</sequence>
<accession>A0A5S5DM67</accession>
<keyword evidence="2" id="KW-1185">Reference proteome</keyword>
<dbReference type="OrthoDB" id="1450728at2"/>
<evidence type="ECO:0000313" key="1">
    <source>
        <dbReference type="EMBL" id="TYP96478.1"/>
    </source>
</evidence>
<proteinExistence type="predicted"/>
<gene>
    <name evidence="1" type="ORF">C7447_10744</name>
</gene>
<dbReference type="AlphaFoldDB" id="A0A5S5DM67"/>
<evidence type="ECO:0000313" key="2">
    <source>
        <dbReference type="Proteomes" id="UP000323136"/>
    </source>
</evidence>
<dbReference type="Proteomes" id="UP000323136">
    <property type="component" value="Unassembled WGS sequence"/>
</dbReference>
<comment type="caution">
    <text evidence="1">The sequence shown here is derived from an EMBL/GenBank/DDBJ whole genome shotgun (WGS) entry which is preliminary data.</text>
</comment>
<organism evidence="1 2">
    <name type="scientific">Tenacibaculum adriaticum</name>
    <dbReference type="NCBI Taxonomy" id="413713"/>
    <lineage>
        <taxon>Bacteria</taxon>
        <taxon>Pseudomonadati</taxon>
        <taxon>Bacteroidota</taxon>
        <taxon>Flavobacteriia</taxon>
        <taxon>Flavobacteriales</taxon>
        <taxon>Flavobacteriaceae</taxon>
        <taxon>Tenacibaculum</taxon>
    </lineage>
</organism>